<protein>
    <recommendedName>
        <fullName evidence="2">TTF-type domain-containing protein</fullName>
    </recommendedName>
</protein>
<feature type="compositionally biased region" description="Polar residues" evidence="1">
    <location>
        <begin position="23"/>
        <end position="40"/>
    </location>
</feature>
<dbReference type="SUPFAM" id="SSF53098">
    <property type="entry name" value="Ribonuclease H-like"/>
    <property type="match status" value="1"/>
</dbReference>
<evidence type="ECO:0000313" key="4">
    <source>
        <dbReference type="Proteomes" id="UP001168821"/>
    </source>
</evidence>
<name>A0AA38IB84_9CUCU</name>
<organism evidence="3 4">
    <name type="scientific">Zophobas morio</name>
    <dbReference type="NCBI Taxonomy" id="2755281"/>
    <lineage>
        <taxon>Eukaryota</taxon>
        <taxon>Metazoa</taxon>
        <taxon>Ecdysozoa</taxon>
        <taxon>Arthropoda</taxon>
        <taxon>Hexapoda</taxon>
        <taxon>Insecta</taxon>
        <taxon>Pterygota</taxon>
        <taxon>Neoptera</taxon>
        <taxon>Endopterygota</taxon>
        <taxon>Coleoptera</taxon>
        <taxon>Polyphaga</taxon>
        <taxon>Cucujiformia</taxon>
        <taxon>Tenebrionidae</taxon>
        <taxon>Zophobas</taxon>
    </lineage>
</organism>
<dbReference type="InterPro" id="IPR006580">
    <property type="entry name" value="Znf_TTF"/>
</dbReference>
<feature type="domain" description="TTF-type" evidence="2">
    <location>
        <begin position="131"/>
        <end position="222"/>
    </location>
</feature>
<dbReference type="Proteomes" id="UP001168821">
    <property type="component" value="Unassembled WGS sequence"/>
</dbReference>
<reference evidence="3" key="1">
    <citation type="journal article" date="2023" name="G3 (Bethesda)">
        <title>Whole genome assemblies of Zophobas morio and Tenebrio molitor.</title>
        <authorList>
            <person name="Kaur S."/>
            <person name="Stinson S.A."/>
            <person name="diCenzo G.C."/>
        </authorList>
    </citation>
    <scope>NUCLEOTIDE SEQUENCE</scope>
    <source>
        <strain evidence="3">QUZm001</strain>
    </source>
</reference>
<dbReference type="GO" id="GO:0046983">
    <property type="term" value="F:protein dimerization activity"/>
    <property type="evidence" value="ECO:0007669"/>
    <property type="project" value="InterPro"/>
</dbReference>
<sequence length="831" mass="95055">MSERKRTLSDYFTAFKKLKPGEQTASDSAETISETASSDPGPSKIDETLEESDESFENLQSTDSESLSEADSETEDCEAKFESWIKSRQNPELKLSSRSHVPGPLDLSQTKVDEPKQPVLQFYPKTKFLNKFRQFNKAWYNTFPWVEYSVSADSVYCFACRHFSPHASDQNSNVAFISVGFKNWKKAMDQTSGLKLHNSSSDHKSCMIKWSSFKQIKASGEGSVAGQLSEAHLNLVKENRLNVSIVVDVILYTAMQCIAQRGSKENSASSNRGNFLELLSLFAKYNDVVKKKLNEEGHKNSKYTSPKIQNEILFIISRMTLEKISTEINKALCFAVICDETKDISKTEQVSVVLRYYLDGTVYERFIGFHAAQDLNANSLFSYIKNLLLRCSVDIKRCVAQTYDGANVMSGRVGGVQKLFTDEVEQAIYVHCYSHRLNLVVVDICRNLTTANLFFGLIENLYVFVSGSAIHAQFINIQKELRPNKKPIELKKICYTRWTAQVFACLSLKKVFSELLILLNKLSVSKSAQSAEALGLLHQLDYTFIFNLCMYSQLLSIFKNASDYLQKVTSNLSEANILITSIYDTIMKMRTDDKNETFMEIFSETEKICADNNIPIEATARRRKMPKKYMSYLVTEELNSLERREIFNREDYLHKIFYPVLDLITNELQNRFEKNSPIVNACDALHPENPSFLNYDKLLPMAQHYHSELEILQAELKIIPNTIKQYQIKTKVNINNIMDFIDILQKYDLVFPELLKLGVIGVTIPVSSAACERTFSCLRRLKTYLRNKMSDERLVHLAIINIERETAKSLDTSKIVDEFDAAHKNRRIILH</sequence>
<dbReference type="Pfam" id="PF05699">
    <property type="entry name" value="Dimer_Tnp_hAT"/>
    <property type="match status" value="1"/>
</dbReference>
<proteinExistence type="predicted"/>
<dbReference type="EMBL" id="JALNTZ010000005">
    <property type="protein sequence ID" value="KAJ3651221.1"/>
    <property type="molecule type" value="Genomic_DNA"/>
</dbReference>
<dbReference type="InterPro" id="IPR025398">
    <property type="entry name" value="DUF4371"/>
</dbReference>
<gene>
    <name evidence="3" type="ORF">Zmor_017272</name>
</gene>
<feature type="region of interest" description="Disordered" evidence="1">
    <location>
        <begin position="19"/>
        <end position="72"/>
    </location>
</feature>
<keyword evidence="4" id="KW-1185">Reference proteome</keyword>
<evidence type="ECO:0000259" key="2">
    <source>
        <dbReference type="SMART" id="SM00597"/>
    </source>
</evidence>
<evidence type="ECO:0000313" key="3">
    <source>
        <dbReference type="EMBL" id="KAJ3651221.1"/>
    </source>
</evidence>
<dbReference type="Pfam" id="PF14291">
    <property type="entry name" value="DUF4371"/>
    <property type="match status" value="1"/>
</dbReference>
<dbReference type="InterPro" id="IPR012337">
    <property type="entry name" value="RNaseH-like_sf"/>
</dbReference>
<dbReference type="SMART" id="SM00597">
    <property type="entry name" value="ZnF_TTF"/>
    <property type="match status" value="1"/>
</dbReference>
<comment type="caution">
    <text evidence="3">The sequence shown here is derived from an EMBL/GenBank/DDBJ whole genome shotgun (WGS) entry which is preliminary data.</text>
</comment>
<dbReference type="PANTHER" id="PTHR45749:SF37">
    <property type="entry name" value="OS05G0311600 PROTEIN"/>
    <property type="match status" value="1"/>
</dbReference>
<dbReference type="InterPro" id="IPR008906">
    <property type="entry name" value="HATC_C_dom"/>
</dbReference>
<dbReference type="AlphaFoldDB" id="A0AA38IB84"/>
<evidence type="ECO:0000256" key="1">
    <source>
        <dbReference type="SAM" id="MobiDB-lite"/>
    </source>
</evidence>
<dbReference type="PANTHER" id="PTHR45749">
    <property type="match status" value="1"/>
</dbReference>
<accession>A0AA38IB84</accession>